<gene>
    <name evidence="1" type="ORF">SS50377_18268</name>
</gene>
<sequence length="93" mass="10929">MWQSQQPGDALWKRMNMLQHGISPPHKQSMQSVIYGNHALLKWDLTVRLWSHFPTNAQSAYVLFRSPGVGEKRDTRWINTRQKTINNRNLITD</sequence>
<name>V6LCI1_9EUKA</name>
<dbReference type="EMBL" id="KI546166">
    <property type="protein sequence ID" value="EST41963.1"/>
    <property type="molecule type" value="Genomic_DNA"/>
</dbReference>
<proteinExistence type="predicted"/>
<dbReference type="AlphaFoldDB" id="V6LCI1"/>
<protein>
    <submittedName>
        <fullName evidence="1">Uncharacterized protein</fullName>
    </submittedName>
</protein>
<organism evidence="1">
    <name type="scientific">Spironucleus salmonicida</name>
    <dbReference type="NCBI Taxonomy" id="348837"/>
    <lineage>
        <taxon>Eukaryota</taxon>
        <taxon>Metamonada</taxon>
        <taxon>Diplomonadida</taxon>
        <taxon>Hexamitidae</taxon>
        <taxon>Hexamitinae</taxon>
        <taxon>Spironucleus</taxon>
    </lineage>
</organism>
<accession>V6LCI1</accession>
<reference evidence="1" key="1">
    <citation type="journal article" date="2014" name="PLoS Genet.">
        <title>The Genome of Spironucleus salmonicida Highlights a Fish Pathogen Adapted to Fluctuating Environments.</title>
        <authorList>
            <person name="Xu F."/>
            <person name="Jerlstrom-Hultqvist J."/>
            <person name="Einarsson E."/>
            <person name="Astvaldsson A."/>
            <person name="Svard S.G."/>
            <person name="Andersson J.O."/>
        </authorList>
    </citation>
    <scope>NUCLEOTIDE SEQUENCE</scope>
</reference>
<evidence type="ECO:0000313" key="1">
    <source>
        <dbReference type="EMBL" id="EST41963.1"/>
    </source>
</evidence>